<dbReference type="Proteomes" id="UP000652761">
    <property type="component" value="Unassembled WGS sequence"/>
</dbReference>
<evidence type="ECO:0000313" key="2">
    <source>
        <dbReference type="EMBL" id="MQM04810.1"/>
    </source>
</evidence>
<evidence type="ECO:0000313" key="3">
    <source>
        <dbReference type="Proteomes" id="UP000652761"/>
    </source>
</evidence>
<gene>
    <name evidence="2" type="ORF">Taro_037621</name>
</gene>
<proteinExistence type="predicted"/>
<protein>
    <submittedName>
        <fullName evidence="2">Uncharacterized protein</fullName>
    </submittedName>
</protein>
<name>A0A843WQ82_COLES</name>
<feature type="region of interest" description="Disordered" evidence="1">
    <location>
        <begin position="54"/>
        <end position="77"/>
    </location>
</feature>
<dbReference type="EMBL" id="NMUH01003287">
    <property type="protein sequence ID" value="MQM04810.1"/>
    <property type="molecule type" value="Genomic_DNA"/>
</dbReference>
<sequence>MGAGDDYPECDLTIHYVIRHNVTSSSFKMHMVHKQFQSMIYMFITENYKVEESSHTTENVGPMVDRTTTQLRHQSHS</sequence>
<organism evidence="2 3">
    <name type="scientific">Colocasia esculenta</name>
    <name type="common">Wild taro</name>
    <name type="synonym">Arum esculentum</name>
    <dbReference type="NCBI Taxonomy" id="4460"/>
    <lineage>
        <taxon>Eukaryota</taxon>
        <taxon>Viridiplantae</taxon>
        <taxon>Streptophyta</taxon>
        <taxon>Embryophyta</taxon>
        <taxon>Tracheophyta</taxon>
        <taxon>Spermatophyta</taxon>
        <taxon>Magnoliopsida</taxon>
        <taxon>Liliopsida</taxon>
        <taxon>Araceae</taxon>
        <taxon>Aroideae</taxon>
        <taxon>Colocasieae</taxon>
        <taxon>Colocasia</taxon>
    </lineage>
</organism>
<evidence type="ECO:0000256" key="1">
    <source>
        <dbReference type="SAM" id="MobiDB-lite"/>
    </source>
</evidence>
<reference evidence="2" key="1">
    <citation type="submission" date="2017-07" db="EMBL/GenBank/DDBJ databases">
        <title>Taro Niue Genome Assembly and Annotation.</title>
        <authorList>
            <person name="Atibalentja N."/>
            <person name="Keating K."/>
            <person name="Fields C.J."/>
        </authorList>
    </citation>
    <scope>NUCLEOTIDE SEQUENCE</scope>
    <source>
        <strain evidence="2">Niue_2</strain>
        <tissue evidence="2">Leaf</tissue>
    </source>
</reference>
<accession>A0A843WQ82</accession>
<feature type="compositionally biased region" description="Polar residues" evidence="1">
    <location>
        <begin position="66"/>
        <end position="77"/>
    </location>
</feature>
<keyword evidence="3" id="KW-1185">Reference proteome</keyword>
<comment type="caution">
    <text evidence="2">The sequence shown here is derived from an EMBL/GenBank/DDBJ whole genome shotgun (WGS) entry which is preliminary data.</text>
</comment>
<dbReference type="AlphaFoldDB" id="A0A843WQ82"/>